<sequence length="993" mass="117599">MRLRMCMVYFPPEQVRAGNITSVKMIDKSFYDEKLPLRYKEFYKPGELLETKTHYRWGENISPGLFAVPAFQFYPNGDELLEGCHFGYSTSEDSEKFHEFNGPDENGLYYDMPKLEKKNGVFRLKNTLEGSSLGSVQPGNTKLLLKDSNFRVIFSWNLTIWPSSLSKEEFRFMINEILCIDRRLLQFQSSEGKSNSNNVGLNFKRMTITELWEQTLQDMEHDVATLGRLFQRMEKSPHFSLMAKPCKCNLQNVKRIDQDILRQYAQMPSRKYFRTRKAYKSRDIYEHRFLKQTLKQLYAFLEHHQKSLPFVSYNIKEKEMTLMDKMCQILGNVTYNQIEAKWKQYVTETIKLKDELDALKEKYFDEFVKSYKKSQCYSINRARRKISFRVAKLSTKDILCKAEELQWEYELQWQKKSYDSEHSWKGVIISDEKKFLEKITVQTWDIGSQYAFYRALIEERDDEGTSDGIKIDVVGDFRQTESKRNGCIYVEITFFKLYELCVDGRSVPISRIKTDEWEKQVVDIGNAYAKHLENKDKKAEKVLLDYGIMNSIESQRKALENMRNEFHLHETDGYSRIDLIKQKLAVLQKSVLFVDLPAELNMSIPWKMTQIFSNDKNYSAAYKLLPDMNKRYDFTFEITDEHIIHEKLDRIYEYWIFAKILEYLVLTQGWYAKNLSPAKVLSDFLQQGAVTKPNCIHLNHKENQNFQLDIFFDTPMRDSIGIKTSEKYSYELRPDFLFRLSQTNHKNEPPLYFILDVKYRDYAMMDGLLANEKKDGKGYNHWIKKDLAEVCFDKYYKCLQNFGINISAAFIVHSDRTLTGGVGKYVTYDAYNDKRCENIFYMKPSKSKKDKCRIGSFYMVPHDNNVELNQSLENLQSFFQLLCEDYAREWKQCWCCGSRDISYEVLYTEKGYKKYHLWCNSCHAFWVKTHCYDCGNNLVKHVFNHYVEKNPGYHWMVICPVCMPKEKDSNCNEYDGINEFYQKLETDLASGRL</sequence>
<evidence type="ECO:0000313" key="2">
    <source>
        <dbReference type="Proteomes" id="UP000184404"/>
    </source>
</evidence>
<dbReference type="Proteomes" id="UP000184404">
    <property type="component" value="Unassembled WGS sequence"/>
</dbReference>
<accession>A0A1M4ZB18</accession>
<proteinExistence type="predicted"/>
<protein>
    <submittedName>
        <fullName evidence="1">PD-(D/E)XK nuclease superfamily protein</fullName>
    </submittedName>
</protein>
<dbReference type="RefSeq" id="WP_072936053.1">
    <property type="nucleotide sequence ID" value="NZ_FQUG01000007.1"/>
</dbReference>
<keyword evidence="2" id="KW-1185">Reference proteome</keyword>
<dbReference type="EMBL" id="FQUG01000007">
    <property type="protein sequence ID" value="SHF14776.1"/>
    <property type="molecule type" value="Genomic_DNA"/>
</dbReference>
<dbReference type="STRING" id="1123243.SAMN02745190_01979"/>
<dbReference type="OrthoDB" id="568239at2"/>
<organism evidence="1 2">
    <name type="scientific">Schwartzia succinivorans DSM 10502</name>
    <dbReference type="NCBI Taxonomy" id="1123243"/>
    <lineage>
        <taxon>Bacteria</taxon>
        <taxon>Bacillati</taxon>
        <taxon>Bacillota</taxon>
        <taxon>Negativicutes</taxon>
        <taxon>Selenomonadales</taxon>
        <taxon>Selenomonadaceae</taxon>
        <taxon>Schwartzia</taxon>
    </lineage>
</organism>
<gene>
    <name evidence="1" type="ORF">SAMN02745190_01979</name>
</gene>
<evidence type="ECO:0000313" key="1">
    <source>
        <dbReference type="EMBL" id="SHF14776.1"/>
    </source>
</evidence>
<dbReference type="AlphaFoldDB" id="A0A1M4ZB18"/>
<name>A0A1M4ZB18_9FIRM</name>
<reference evidence="1 2" key="1">
    <citation type="submission" date="2016-11" db="EMBL/GenBank/DDBJ databases">
        <authorList>
            <person name="Jaros S."/>
            <person name="Januszkiewicz K."/>
            <person name="Wedrychowicz H."/>
        </authorList>
    </citation>
    <scope>NUCLEOTIDE SEQUENCE [LARGE SCALE GENOMIC DNA]</scope>
    <source>
        <strain evidence="1 2">DSM 10502</strain>
    </source>
</reference>